<feature type="domain" description="Dienelactone hydrolase" evidence="1">
    <location>
        <begin position="2"/>
        <end position="87"/>
    </location>
</feature>
<evidence type="ECO:0000313" key="3">
    <source>
        <dbReference type="Proteomes" id="UP000015241"/>
    </source>
</evidence>
<dbReference type="OrthoDB" id="10019231at2759"/>
<accession>S8E241</accession>
<dbReference type="Proteomes" id="UP000015241">
    <property type="component" value="Unassembled WGS sequence"/>
</dbReference>
<dbReference type="Gene3D" id="3.40.50.1820">
    <property type="entry name" value="alpha/beta hydrolase"/>
    <property type="match status" value="1"/>
</dbReference>
<name>S8E241_FOMSC</name>
<dbReference type="PANTHER" id="PTHR17630:SF44">
    <property type="entry name" value="PROTEIN AIM2"/>
    <property type="match status" value="1"/>
</dbReference>
<dbReference type="STRING" id="743788.S8E241"/>
<gene>
    <name evidence="2" type="ORF">FOMPIDRAFT_1052267</name>
</gene>
<dbReference type="Pfam" id="PF01738">
    <property type="entry name" value="DLH"/>
    <property type="match status" value="1"/>
</dbReference>
<dbReference type="GO" id="GO:0016787">
    <property type="term" value="F:hydrolase activity"/>
    <property type="evidence" value="ECO:0007669"/>
    <property type="project" value="InterPro"/>
</dbReference>
<dbReference type="PANTHER" id="PTHR17630">
    <property type="entry name" value="DIENELACTONE HYDROLASE"/>
    <property type="match status" value="1"/>
</dbReference>
<dbReference type="SUPFAM" id="SSF53474">
    <property type="entry name" value="alpha/beta-Hydrolases"/>
    <property type="match status" value="1"/>
</dbReference>
<dbReference type="InterPro" id="IPR002925">
    <property type="entry name" value="Dienelactn_hydro"/>
</dbReference>
<dbReference type="HOGENOM" id="CLU_163522_0_0_1"/>
<dbReference type="InParanoid" id="S8E241"/>
<dbReference type="EMBL" id="KE504175">
    <property type="protein sequence ID" value="EPS97498.1"/>
    <property type="molecule type" value="Genomic_DNA"/>
</dbReference>
<sequence length="95" mass="10490">MNDQFDATVACHPFLVDFPNELDGITKPISFAIAETDHHYGSEKAAETEKILGARGQTFEVVVYKGVQHGWTIRANMADTEKKAGRDKAKEPGQI</sequence>
<protein>
    <recommendedName>
        <fullName evidence="1">Dienelactone hydrolase domain-containing protein</fullName>
    </recommendedName>
</protein>
<evidence type="ECO:0000313" key="2">
    <source>
        <dbReference type="EMBL" id="EPS97498.1"/>
    </source>
</evidence>
<dbReference type="InterPro" id="IPR029058">
    <property type="entry name" value="AB_hydrolase_fold"/>
</dbReference>
<reference evidence="2 3" key="1">
    <citation type="journal article" date="2012" name="Science">
        <title>The Paleozoic origin of enzymatic lignin decomposition reconstructed from 31 fungal genomes.</title>
        <authorList>
            <person name="Floudas D."/>
            <person name="Binder M."/>
            <person name="Riley R."/>
            <person name="Barry K."/>
            <person name="Blanchette R.A."/>
            <person name="Henrissat B."/>
            <person name="Martinez A.T."/>
            <person name="Otillar R."/>
            <person name="Spatafora J.W."/>
            <person name="Yadav J.S."/>
            <person name="Aerts A."/>
            <person name="Benoit I."/>
            <person name="Boyd A."/>
            <person name="Carlson A."/>
            <person name="Copeland A."/>
            <person name="Coutinho P.M."/>
            <person name="de Vries R.P."/>
            <person name="Ferreira P."/>
            <person name="Findley K."/>
            <person name="Foster B."/>
            <person name="Gaskell J."/>
            <person name="Glotzer D."/>
            <person name="Gorecki P."/>
            <person name="Heitman J."/>
            <person name="Hesse C."/>
            <person name="Hori C."/>
            <person name="Igarashi K."/>
            <person name="Jurgens J.A."/>
            <person name="Kallen N."/>
            <person name="Kersten P."/>
            <person name="Kohler A."/>
            <person name="Kuees U."/>
            <person name="Kumar T.K.A."/>
            <person name="Kuo A."/>
            <person name="LaButti K."/>
            <person name="Larrondo L.F."/>
            <person name="Lindquist E."/>
            <person name="Ling A."/>
            <person name="Lombard V."/>
            <person name="Lucas S."/>
            <person name="Lundell T."/>
            <person name="Martin R."/>
            <person name="McLaughlin D.J."/>
            <person name="Morgenstern I."/>
            <person name="Morin E."/>
            <person name="Murat C."/>
            <person name="Nagy L.G."/>
            <person name="Nolan M."/>
            <person name="Ohm R.A."/>
            <person name="Patyshakuliyeva A."/>
            <person name="Rokas A."/>
            <person name="Ruiz-Duenas F.J."/>
            <person name="Sabat G."/>
            <person name="Salamov A."/>
            <person name="Samejima M."/>
            <person name="Schmutz J."/>
            <person name="Slot J.C."/>
            <person name="St John F."/>
            <person name="Stenlid J."/>
            <person name="Sun H."/>
            <person name="Sun S."/>
            <person name="Syed K."/>
            <person name="Tsang A."/>
            <person name="Wiebenga A."/>
            <person name="Young D."/>
            <person name="Pisabarro A."/>
            <person name="Eastwood D.C."/>
            <person name="Martin F."/>
            <person name="Cullen D."/>
            <person name="Grigoriev I.V."/>
            <person name="Hibbett D.S."/>
        </authorList>
    </citation>
    <scope>NUCLEOTIDE SEQUENCE</scope>
    <source>
        <strain evidence="3">FP-58527</strain>
    </source>
</reference>
<dbReference type="AlphaFoldDB" id="S8E241"/>
<evidence type="ECO:0000259" key="1">
    <source>
        <dbReference type="Pfam" id="PF01738"/>
    </source>
</evidence>
<keyword evidence="3" id="KW-1185">Reference proteome</keyword>
<proteinExistence type="predicted"/>
<organism evidence="2 3">
    <name type="scientific">Fomitopsis schrenkii</name>
    <name type="common">Brown rot fungus</name>
    <dbReference type="NCBI Taxonomy" id="2126942"/>
    <lineage>
        <taxon>Eukaryota</taxon>
        <taxon>Fungi</taxon>
        <taxon>Dikarya</taxon>
        <taxon>Basidiomycota</taxon>
        <taxon>Agaricomycotina</taxon>
        <taxon>Agaricomycetes</taxon>
        <taxon>Polyporales</taxon>
        <taxon>Fomitopsis</taxon>
    </lineage>
</organism>